<feature type="signal peptide" evidence="3">
    <location>
        <begin position="1"/>
        <end position="37"/>
    </location>
</feature>
<organism evidence="5 6">
    <name type="scientific">Aquabacterium lacunae</name>
    <dbReference type="NCBI Taxonomy" id="2528630"/>
    <lineage>
        <taxon>Bacteria</taxon>
        <taxon>Pseudomonadati</taxon>
        <taxon>Pseudomonadota</taxon>
        <taxon>Betaproteobacteria</taxon>
        <taxon>Burkholderiales</taxon>
        <taxon>Aquabacterium</taxon>
    </lineage>
</organism>
<dbReference type="Pfam" id="PF02412">
    <property type="entry name" value="TSP_3"/>
    <property type="match status" value="1"/>
</dbReference>
<dbReference type="Gene3D" id="3.40.50.10390">
    <property type="entry name" value="Gingipain r, domain 1"/>
    <property type="match status" value="1"/>
</dbReference>
<dbReference type="Pfam" id="PF01364">
    <property type="entry name" value="Peptidase_C25"/>
    <property type="match status" value="1"/>
</dbReference>
<reference evidence="5 6" key="1">
    <citation type="submission" date="2019-02" db="EMBL/GenBank/DDBJ databases">
        <title>Aquabacterium sp. strain KMB7.</title>
        <authorList>
            <person name="Chen W.-M."/>
        </authorList>
    </citation>
    <scope>NUCLEOTIDE SEQUENCE [LARGE SCALE GENOMIC DNA]</scope>
    <source>
        <strain evidence="5 6">KMB7</strain>
    </source>
</reference>
<dbReference type="GO" id="GO:0004553">
    <property type="term" value="F:hydrolase activity, hydrolyzing O-glycosyl compounds"/>
    <property type="evidence" value="ECO:0007669"/>
    <property type="project" value="InterPro"/>
</dbReference>
<evidence type="ECO:0000256" key="1">
    <source>
        <dbReference type="ARBA" id="ARBA00022729"/>
    </source>
</evidence>
<dbReference type="Gene3D" id="4.10.1080.10">
    <property type="entry name" value="TSP type-3 repeat"/>
    <property type="match status" value="1"/>
</dbReference>
<keyword evidence="1 3" id="KW-0732">Signal</keyword>
<dbReference type="OrthoDB" id="9153130at2"/>
<feature type="domain" description="Dockerin" evidence="4">
    <location>
        <begin position="815"/>
        <end position="874"/>
    </location>
</feature>
<dbReference type="InterPro" id="IPR003367">
    <property type="entry name" value="Thrombospondin_3-like_rpt"/>
</dbReference>
<keyword evidence="2" id="KW-0106">Calcium</keyword>
<dbReference type="InterPro" id="IPR028974">
    <property type="entry name" value="TSP_type-3_rpt"/>
</dbReference>
<dbReference type="Pfam" id="PF00404">
    <property type="entry name" value="Dockerin_1"/>
    <property type="match status" value="1"/>
</dbReference>
<dbReference type="InterPro" id="IPR016134">
    <property type="entry name" value="Dockerin_dom"/>
</dbReference>
<dbReference type="EMBL" id="SIXI01000003">
    <property type="protein sequence ID" value="TBO31381.1"/>
    <property type="molecule type" value="Genomic_DNA"/>
</dbReference>
<dbReference type="GO" id="GO:0006508">
    <property type="term" value="P:proteolysis"/>
    <property type="evidence" value="ECO:0007669"/>
    <property type="project" value="InterPro"/>
</dbReference>
<sequence>MPHPRPRTHNATLRSTVIAGLLGLAALQTVCLPTAHAQTQGGVQVQAVSVSAESTVLRVFVPKPTFETVETDQGRFVRFSSRQGNNPLISDSREVGLPELPMAGFSTVLPVDGNDSTVTITPEGGIQRLGGIRLYPVQPGERSAAGVDDKPKFTFDQATYLKGVKAPGTDLGTVPVFKGDANVQGHRFAPYGYDPASELLTYYTSYLVTIKHPGRCFLYDRTLNKEWLSTRQDKGLDAIDQKIEGLPLPAFQFAVNKALANELRCAPPVKIDPTLFGARFLIVTHPNFKAAADSLKAHKQALGISTQVVTTAEITGAGAAATPNQIRNWISKFYDTRLIRPRWVLFMGDAEFIPTHYDMPNGWDAARNAGDMWYGQFLAGATSVTVPPFGIGRLPVDTQAQAQTIVNKIKAYELNPPAGTGANANYYKRFTFASYFQGMVTDDRWFVETSEIVRNHLTGLGYNVARLYTAPSGADPKFYNGGGAVPADLRKPTFGWNATGGDIVNAVNAGTSVLFHRDHGWWTGWGDPSFSTSNLGSISVTGNKFPLVFSVNCASGIFDNETVDLPAVRVGTGYGPSPSSVYWAEAFLRKPDGALAVIGDTRSSSTIDNNHLTLGLFDAVFPNLLSSHGTGTSIRRLGDILNYAKTYVSDVAAGTTANSHPLAAGGSRPAVYNLRDELNIYNLLGDPTVSLRLNAPLRLVIRNVELVGKIARVAVATGDWKPTGSEFITAVALNPDTGEEVGRGLVDEQGLAEIDLGDTVQLKNVVVRIAATDGQPVQAAYKETDSDGDGVPDSRDNCSAVANASQTDTDNDGYGNACDADLNNDGIVNSLDVSALRTAFGASNPAGDLNGDGAVNALDLGQLRRLFGTRPGPSALHLGER</sequence>
<keyword evidence="6" id="KW-1185">Reference proteome</keyword>
<comment type="caution">
    <text evidence="5">The sequence shown here is derived from an EMBL/GenBank/DDBJ whole genome shotgun (WGS) entry which is preliminary data.</text>
</comment>
<evidence type="ECO:0000256" key="2">
    <source>
        <dbReference type="ARBA" id="ARBA00022837"/>
    </source>
</evidence>
<evidence type="ECO:0000259" key="4">
    <source>
        <dbReference type="PROSITE" id="PS51766"/>
    </source>
</evidence>
<proteinExistence type="predicted"/>
<dbReference type="InterPro" id="IPR029030">
    <property type="entry name" value="Caspase-like_dom_sf"/>
</dbReference>
<evidence type="ECO:0000313" key="5">
    <source>
        <dbReference type="EMBL" id="TBO31381.1"/>
    </source>
</evidence>
<dbReference type="InterPro" id="IPR029031">
    <property type="entry name" value="Gingipain_N_sf"/>
</dbReference>
<dbReference type="GO" id="GO:0000272">
    <property type="term" value="P:polysaccharide catabolic process"/>
    <property type="evidence" value="ECO:0007669"/>
    <property type="project" value="InterPro"/>
</dbReference>
<dbReference type="SUPFAM" id="SSF52129">
    <property type="entry name" value="Caspase-like"/>
    <property type="match status" value="1"/>
</dbReference>
<dbReference type="PROSITE" id="PS00018">
    <property type="entry name" value="EF_HAND_1"/>
    <property type="match status" value="2"/>
</dbReference>
<dbReference type="RefSeq" id="WP_130967835.1">
    <property type="nucleotide sequence ID" value="NZ_SIXI01000003.1"/>
</dbReference>
<dbReference type="CDD" id="cd14254">
    <property type="entry name" value="Dockerin_II"/>
    <property type="match status" value="1"/>
</dbReference>
<evidence type="ECO:0000256" key="3">
    <source>
        <dbReference type="SAM" id="SignalP"/>
    </source>
</evidence>
<dbReference type="InterPro" id="IPR002105">
    <property type="entry name" value="Dockerin_1_rpt"/>
</dbReference>
<accession>A0A4Q9GYS9</accession>
<feature type="chain" id="PRO_5021001055" description="Dockerin domain-containing protein" evidence="3">
    <location>
        <begin position="38"/>
        <end position="881"/>
    </location>
</feature>
<evidence type="ECO:0000313" key="6">
    <source>
        <dbReference type="Proteomes" id="UP000292120"/>
    </source>
</evidence>
<dbReference type="SUPFAM" id="SSF103647">
    <property type="entry name" value="TSP type-3 repeat"/>
    <property type="match status" value="1"/>
</dbReference>
<dbReference type="Gene3D" id="3.40.50.1460">
    <property type="match status" value="1"/>
</dbReference>
<dbReference type="InterPro" id="IPR018247">
    <property type="entry name" value="EF_Hand_1_Ca_BS"/>
</dbReference>
<dbReference type="GO" id="GO:0007155">
    <property type="term" value="P:cell adhesion"/>
    <property type="evidence" value="ECO:0007669"/>
    <property type="project" value="InterPro"/>
</dbReference>
<dbReference type="PROSITE" id="PS00448">
    <property type="entry name" value="CLOS_CELLULOSOME_RPT"/>
    <property type="match status" value="1"/>
</dbReference>
<dbReference type="GO" id="GO:0005509">
    <property type="term" value="F:calcium ion binding"/>
    <property type="evidence" value="ECO:0007669"/>
    <property type="project" value="InterPro"/>
</dbReference>
<dbReference type="GO" id="GO:0008234">
    <property type="term" value="F:cysteine-type peptidase activity"/>
    <property type="evidence" value="ECO:0007669"/>
    <property type="project" value="InterPro"/>
</dbReference>
<dbReference type="Gene3D" id="2.60.40.3800">
    <property type="match status" value="1"/>
</dbReference>
<dbReference type="PANTHER" id="PTHR10199">
    <property type="entry name" value="THROMBOSPONDIN"/>
    <property type="match status" value="1"/>
</dbReference>
<dbReference type="InterPro" id="IPR038490">
    <property type="entry name" value="Gingipain_propep_sf"/>
</dbReference>
<protein>
    <recommendedName>
        <fullName evidence="4">Dockerin domain-containing protein</fullName>
    </recommendedName>
</protein>
<dbReference type="InterPro" id="IPR001769">
    <property type="entry name" value="Gingipain"/>
</dbReference>
<gene>
    <name evidence="5" type="ORF">EYS42_09085</name>
</gene>
<dbReference type="PROSITE" id="PS51766">
    <property type="entry name" value="DOCKERIN"/>
    <property type="match status" value="1"/>
</dbReference>
<name>A0A4Q9GYS9_9BURK</name>
<dbReference type="Proteomes" id="UP000292120">
    <property type="component" value="Unassembled WGS sequence"/>
</dbReference>
<dbReference type="AlphaFoldDB" id="A0A4Q9GYS9"/>